<dbReference type="Gene3D" id="3.90.1140.10">
    <property type="entry name" value="Cyclic phosphodiesterase"/>
    <property type="match status" value="1"/>
</dbReference>
<accession>A0A8J1UW61</accession>
<comment type="caution">
    <text evidence="4">The sequence shown here is derived from an EMBL/GenBank/DDBJ whole genome shotgun (WGS) entry which is preliminary data.</text>
</comment>
<dbReference type="InterPro" id="IPR051710">
    <property type="entry name" value="Phosphatase_SH3-domain"/>
</dbReference>
<dbReference type="EMBL" id="CAIIXF020000012">
    <property type="protein sequence ID" value="CAH1800724.1"/>
    <property type="molecule type" value="Genomic_DNA"/>
</dbReference>
<dbReference type="CDD" id="cd07067">
    <property type="entry name" value="HP_PGM_like"/>
    <property type="match status" value="1"/>
</dbReference>
<protein>
    <submittedName>
        <fullName evidence="4">Uncharacterized protein</fullName>
    </submittedName>
</protein>
<dbReference type="AlphaFoldDB" id="A0A8J1UW61"/>
<dbReference type="InterPro" id="IPR009097">
    <property type="entry name" value="Cyclic_Pdiesterase"/>
</dbReference>
<dbReference type="InterPro" id="IPR009060">
    <property type="entry name" value="UBA-like_sf"/>
</dbReference>
<dbReference type="SUPFAM" id="SSF50044">
    <property type="entry name" value="SH3-domain"/>
    <property type="match status" value="1"/>
</dbReference>
<dbReference type="Gene3D" id="3.40.50.1240">
    <property type="entry name" value="Phosphoglycerate mutase-like"/>
    <property type="match status" value="1"/>
</dbReference>
<gene>
    <name evidence="4" type="ORF">OFUS_LOCUS24574</name>
</gene>
<keyword evidence="2" id="KW-0728">SH3 domain</keyword>
<sequence length="641" mass="73287">MAAVELPPRIRKQSIVENAEKARSDRDVLLQMGFSKLRAEKALASTGHQGVDIASNWLLSHLNDPTLDEVTPRDYIVYLCPTGPLLKQLQLFWYKSRAQTEWNLAHNYLPHITLCSFFKVPDNKVIEVARNIRVIADRMAAQMPQKLLLDYYNASNFIGIFLNKQNVPIMKQVINEFAAEAKKIGVDVEPHKKELHISLAYQFKSEHQKTLESLSKEIDLKSEAHWDLRLYSRDPRCKDKQVRRVRYKHKPQAPDELDLIHGDFIFADPADIEKSRDQWHLGTSWLTGLSGMVPLNYTECTSQTDMWTLHRSITMIGSDCGMSTLNGVQDGATPSSSHHHQTHVDKLMSEIPNNALYAKVNKVADHGACSRPSPQVHHGPRQIYIIRHGERMDFCFGRDWVLNCFDQSGDYIRKDLNMPKHLAKRVGGKHDFRHDSPLTTQGHHQAFVTGEAMHEKDIVISHVYSSPSLRCLQTATQILRGLKTSIPIRVEPCLFEWCGWYTNQMPKFLATPQEYIDYNINVDNTYKPYLPAKNLTTEESVVDLYSRSYHFTKQALHRHHADGENILIVGHAGSLEVCSRQLIGKTARSANDFHAIVRNVPYCGVAVCQEDKKSKWQLIESPILSFCHSDNKKLMPNLLEM</sequence>
<dbReference type="InterPro" id="IPR036028">
    <property type="entry name" value="SH3-like_dom_sf"/>
</dbReference>
<dbReference type="GO" id="GO:0005737">
    <property type="term" value="C:cytoplasm"/>
    <property type="evidence" value="ECO:0007669"/>
    <property type="project" value="UniProtKB-SubCell"/>
</dbReference>
<dbReference type="PANTHER" id="PTHR16469">
    <property type="entry name" value="UBIQUITIN-ASSOCIATED AND SH3 DOMAIN-CONTAINING BA-RELATED"/>
    <property type="match status" value="1"/>
</dbReference>
<dbReference type="InterPro" id="IPR015940">
    <property type="entry name" value="UBA"/>
</dbReference>
<dbReference type="SUPFAM" id="SSF53254">
    <property type="entry name" value="Phosphoglycerate mutase-like"/>
    <property type="match status" value="1"/>
</dbReference>
<dbReference type="SUPFAM" id="SSF46934">
    <property type="entry name" value="UBA-like"/>
    <property type="match status" value="1"/>
</dbReference>
<evidence type="ECO:0000256" key="2">
    <source>
        <dbReference type="ARBA" id="ARBA00022443"/>
    </source>
</evidence>
<dbReference type="SUPFAM" id="SSF55144">
    <property type="entry name" value="LigT-like"/>
    <property type="match status" value="1"/>
</dbReference>
<comment type="subcellular location">
    <subcellularLocation>
        <location evidence="1">Cytoplasm</location>
    </subcellularLocation>
</comment>
<evidence type="ECO:0000256" key="1">
    <source>
        <dbReference type="ARBA" id="ARBA00004496"/>
    </source>
</evidence>
<dbReference type="PROSITE" id="PS50030">
    <property type="entry name" value="UBA"/>
    <property type="match status" value="1"/>
</dbReference>
<dbReference type="Proteomes" id="UP000749559">
    <property type="component" value="Unassembled WGS sequence"/>
</dbReference>
<evidence type="ECO:0000313" key="4">
    <source>
        <dbReference type="EMBL" id="CAH1800724.1"/>
    </source>
</evidence>
<dbReference type="Pfam" id="PF22562">
    <property type="entry name" value="UBA_7"/>
    <property type="match status" value="1"/>
</dbReference>
<organism evidence="4 5">
    <name type="scientific">Owenia fusiformis</name>
    <name type="common">Polychaete worm</name>
    <dbReference type="NCBI Taxonomy" id="6347"/>
    <lineage>
        <taxon>Eukaryota</taxon>
        <taxon>Metazoa</taxon>
        <taxon>Spiralia</taxon>
        <taxon>Lophotrochozoa</taxon>
        <taxon>Annelida</taxon>
        <taxon>Polychaeta</taxon>
        <taxon>Sedentaria</taxon>
        <taxon>Canalipalpata</taxon>
        <taxon>Sabellida</taxon>
        <taxon>Oweniida</taxon>
        <taxon>Oweniidae</taxon>
        <taxon>Owenia</taxon>
    </lineage>
</organism>
<keyword evidence="5" id="KW-1185">Reference proteome</keyword>
<name>A0A8J1UW61_OWEFU</name>
<dbReference type="InterPro" id="IPR029033">
    <property type="entry name" value="His_PPase_superfam"/>
</dbReference>
<dbReference type="Gene3D" id="1.10.8.10">
    <property type="entry name" value="DNA helicase RuvA subunit, C-terminal domain"/>
    <property type="match status" value="1"/>
</dbReference>
<proteinExistence type="predicted"/>
<dbReference type="Gene3D" id="2.30.30.40">
    <property type="entry name" value="SH3 Domains"/>
    <property type="match status" value="1"/>
</dbReference>
<dbReference type="FunFam" id="1.10.8.10:FF:000053">
    <property type="entry name" value="Ubiquitin-associated and SH3 domain-containing, A"/>
    <property type="match status" value="1"/>
</dbReference>
<keyword evidence="3" id="KW-0963">Cytoplasm</keyword>
<dbReference type="InterPro" id="IPR013078">
    <property type="entry name" value="His_Pase_superF_clade-1"/>
</dbReference>
<dbReference type="Pfam" id="PF00300">
    <property type="entry name" value="His_Phos_1"/>
    <property type="match status" value="1"/>
</dbReference>
<dbReference type="PANTHER" id="PTHR16469:SF27">
    <property type="entry name" value="UBIQUITIN-ASSOCIATED AND SH3 DOMAIN-CONTAINING BA-RELATED"/>
    <property type="match status" value="1"/>
</dbReference>
<evidence type="ECO:0000256" key="3">
    <source>
        <dbReference type="ARBA" id="ARBA00022490"/>
    </source>
</evidence>
<evidence type="ECO:0000313" key="5">
    <source>
        <dbReference type="Proteomes" id="UP000749559"/>
    </source>
</evidence>
<dbReference type="SMART" id="SM00855">
    <property type="entry name" value="PGAM"/>
    <property type="match status" value="1"/>
</dbReference>
<dbReference type="OrthoDB" id="414418at2759"/>
<reference evidence="4" key="1">
    <citation type="submission" date="2022-03" db="EMBL/GenBank/DDBJ databases">
        <authorList>
            <person name="Martin C."/>
        </authorList>
    </citation>
    <scope>NUCLEOTIDE SEQUENCE</scope>
</reference>